<gene>
    <name evidence="10" type="ORF">F3Y22_tig00110019pilonHSYRG00001</name>
</gene>
<dbReference type="AlphaFoldDB" id="A0A6A3BRP0"/>
<dbReference type="GO" id="GO:0016887">
    <property type="term" value="F:ATP hydrolysis activity"/>
    <property type="evidence" value="ECO:0007669"/>
    <property type="project" value="InterPro"/>
</dbReference>
<keyword evidence="10" id="KW-0238">DNA-binding</keyword>
<sequence>MELPIKAPDSSRDMKTTRPGEIMAIAGPSGAGKTTLLEILAGMIPMTRFSDEFLFPVLTVQETLMYSARLRLHDSKRHGKVAVGIRVKELLRELGLEHVANVGEKRRVSIGVDLVHDPAVLLLDEPTSGLDSASALHVASLLKSMATKQGKTIVLTVHQPGHSIPRHVNVLEFAIDVTQDLLVVNTDESEEEEDDNIEEEERKASHLPALVNNRRPTDYLRERRILMREPQGELIESLLISYQTPWYSSLSSYSWLSCTPPRVLACRTKAGCLYVSLLHNAGLDRRPDVEFVGCLSERTRPGFHHGDVADRRRRRVVLSVLGIFHIERGHT</sequence>
<feature type="compositionally biased region" description="Acidic residues" evidence="8">
    <location>
        <begin position="187"/>
        <end position="199"/>
    </location>
</feature>
<keyword evidence="2" id="KW-0813">Transport</keyword>
<keyword evidence="5" id="KW-0067">ATP-binding</keyword>
<feature type="domain" description="ABC transporter" evidence="9">
    <location>
        <begin position="5"/>
        <end position="211"/>
    </location>
</feature>
<evidence type="ECO:0000256" key="1">
    <source>
        <dbReference type="ARBA" id="ARBA00004141"/>
    </source>
</evidence>
<protein>
    <submittedName>
        <fullName evidence="10">Basic helix-loop-helix DNA-binding superfamily protein</fullName>
    </submittedName>
</protein>
<keyword evidence="3" id="KW-0812">Transmembrane</keyword>
<dbReference type="GO" id="GO:0003677">
    <property type="term" value="F:DNA binding"/>
    <property type="evidence" value="ECO:0007669"/>
    <property type="project" value="UniProtKB-KW"/>
</dbReference>
<organism evidence="10 11">
    <name type="scientific">Hibiscus syriacus</name>
    <name type="common">Rose of Sharon</name>
    <dbReference type="NCBI Taxonomy" id="106335"/>
    <lineage>
        <taxon>Eukaryota</taxon>
        <taxon>Viridiplantae</taxon>
        <taxon>Streptophyta</taxon>
        <taxon>Embryophyta</taxon>
        <taxon>Tracheophyta</taxon>
        <taxon>Spermatophyta</taxon>
        <taxon>Magnoliopsida</taxon>
        <taxon>eudicotyledons</taxon>
        <taxon>Gunneridae</taxon>
        <taxon>Pentapetalae</taxon>
        <taxon>rosids</taxon>
        <taxon>malvids</taxon>
        <taxon>Malvales</taxon>
        <taxon>Malvaceae</taxon>
        <taxon>Malvoideae</taxon>
        <taxon>Hibiscus</taxon>
    </lineage>
</organism>
<proteinExistence type="predicted"/>
<dbReference type="PROSITE" id="PS50893">
    <property type="entry name" value="ABC_TRANSPORTER_2"/>
    <property type="match status" value="1"/>
</dbReference>
<evidence type="ECO:0000313" key="10">
    <source>
        <dbReference type="EMBL" id="KAE8718088.1"/>
    </source>
</evidence>
<keyword evidence="11" id="KW-1185">Reference proteome</keyword>
<dbReference type="InterPro" id="IPR027417">
    <property type="entry name" value="P-loop_NTPase"/>
</dbReference>
<dbReference type="EMBL" id="VEPZ02000816">
    <property type="protein sequence ID" value="KAE8718088.1"/>
    <property type="molecule type" value="Genomic_DNA"/>
</dbReference>
<keyword evidence="6" id="KW-1133">Transmembrane helix</keyword>
<dbReference type="Pfam" id="PF00005">
    <property type="entry name" value="ABC_tran"/>
    <property type="match status" value="1"/>
</dbReference>
<dbReference type="InterPro" id="IPR003593">
    <property type="entry name" value="AAA+_ATPase"/>
</dbReference>
<accession>A0A6A3BRP0</accession>
<comment type="caution">
    <text evidence="10">The sequence shown here is derived from an EMBL/GenBank/DDBJ whole genome shotgun (WGS) entry which is preliminary data.</text>
</comment>
<evidence type="ECO:0000256" key="3">
    <source>
        <dbReference type="ARBA" id="ARBA00022692"/>
    </source>
</evidence>
<dbReference type="PANTHER" id="PTHR48041:SF100">
    <property type="entry name" value="ABC TRANSPORTER-LIKE"/>
    <property type="match status" value="1"/>
</dbReference>
<dbReference type="GO" id="GO:0042626">
    <property type="term" value="F:ATPase-coupled transmembrane transporter activity"/>
    <property type="evidence" value="ECO:0007669"/>
    <property type="project" value="TreeGrafter"/>
</dbReference>
<dbReference type="InterPro" id="IPR003439">
    <property type="entry name" value="ABC_transporter-like_ATP-bd"/>
</dbReference>
<dbReference type="Proteomes" id="UP000436088">
    <property type="component" value="Unassembled WGS sequence"/>
</dbReference>
<evidence type="ECO:0000259" key="9">
    <source>
        <dbReference type="PROSITE" id="PS50893"/>
    </source>
</evidence>
<evidence type="ECO:0000256" key="5">
    <source>
        <dbReference type="ARBA" id="ARBA00022840"/>
    </source>
</evidence>
<dbReference type="PANTHER" id="PTHR48041">
    <property type="entry name" value="ABC TRANSPORTER G FAMILY MEMBER 28"/>
    <property type="match status" value="1"/>
</dbReference>
<comment type="subcellular location">
    <subcellularLocation>
        <location evidence="1">Membrane</location>
        <topology evidence="1">Multi-pass membrane protein</topology>
    </subcellularLocation>
</comment>
<reference evidence="10" key="1">
    <citation type="submission" date="2019-09" db="EMBL/GenBank/DDBJ databases">
        <title>Draft genome information of white flower Hibiscus syriacus.</title>
        <authorList>
            <person name="Kim Y.-M."/>
        </authorList>
    </citation>
    <scope>NUCLEOTIDE SEQUENCE [LARGE SCALE GENOMIC DNA]</scope>
    <source>
        <strain evidence="10">YM2019G1</strain>
    </source>
</reference>
<feature type="region of interest" description="Disordered" evidence="8">
    <location>
        <begin position="187"/>
        <end position="209"/>
    </location>
</feature>
<evidence type="ECO:0000256" key="2">
    <source>
        <dbReference type="ARBA" id="ARBA00022448"/>
    </source>
</evidence>
<keyword evidence="4" id="KW-0547">Nucleotide-binding</keyword>
<name>A0A6A3BRP0_HIBSY</name>
<evidence type="ECO:0000256" key="8">
    <source>
        <dbReference type="SAM" id="MobiDB-lite"/>
    </source>
</evidence>
<evidence type="ECO:0000313" key="11">
    <source>
        <dbReference type="Proteomes" id="UP000436088"/>
    </source>
</evidence>
<evidence type="ECO:0000256" key="6">
    <source>
        <dbReference type="ARBA" id="ARBA00022989"/>
    </source>
</evidence>
<keyword evidence="7" id="KW-0472">Membrane</keyword>
<evidence type="ECO:0000256" key="7">
    <source>
        <dbReference type="ARBA" id="ARBA00023136"/>
    </source>
</evidence>
<evidence type="ECO:0000256" key="4">
    <source>
        <dbReference type="ARBA" id="ARBA00022741"/>
    </source>
</evidence>
<dbReference type="GO" id="GO:0016020">
    <property type="term" value="C:membrane"/>
    <property type="evidence" value="ECO:0007669"/>
    <property type="project" value="UniProtKB-SubCell"/>
</dbReference>
<dbReference type="GO" id="GO:0005524">
    <property type="term" value="F:ATP binding"/>
    <property type="evidence" value="ECO:0007669"/>
    <property type="project" value="UniProtKB-KW"/>
</dbReference>
<dbReference type="SMART" id="SM00382">
    <property type="entry name" value="AAA"/>
    <property type="match status" value="1"/>
</dbReference>
<dbReference type="SUPFAM" id="SSF52540">
    <property type="entry name" value="P-loop containing nucleoside triphosphate hydrolases"/>
    <property type="match status" value="1"/>
</dbReference>
<dbReference type="Gene3D" id="3.40.50.300">
    <property type="entry name" value="P-loop containing nucleotide triphosphate hydrolases"/>
    <property type="match status" value="1"/>
</dbReference>
<dbReference type="InterPro" id="IPR050352">
    <property type="entry name" value="ABCG_transporters"/>
</dbReference>